<evidence type="ECO:0000259" key="9">
    <source>
        <dbReference type="PROSITE" id="PS50110"/>
    </source>
</evidence>
<comment type="catalytic activity">
    <reaction evidence="1">
        <text>ATP + protein L-histidine = ADP + protein N-phospho-L-histidine.</text>
        <dbReference type="EC" id="2.7.13.3"/>
    </reaction>
</comment>
<dbReference type="CDD" id="cd17546">
    <property type="entry name" value="REC_hyHK_CKI1_RcsC-like"/>
    <property type="match status" value="1"/>
</dbReference>
<keyword evidence="3 5" id="KW-0597">Phosphoprotein</keyword>
<dbReference type="SUPFAM" id="SSF47384">
    <property type="entry name" value="Homodimeric domain of signal transducing histidine kinase"/>
    <property type="match status" value="1"/>
</dbReference>
<gene>
    <name evidence="10" type="ORF">EM932_07845</name>
</gene>
<keyword evidence="6" id="KW-0175">Coiled coil</keyword>
<dbReference type="CDD" id="cd16922">
    <property type="entry name" value="HATPase_EvgS-ArcB-TorS-like"/>
    <property type="match status" value="1"/>
</dbReference>
<dbReference type="InterPro" id="IPR036890">
    <property type="entry name" value="HATPase_C_sf"/>
</dbReference>
<dbReference type="SUPFAM" id="SSF52172">
    <property type="entry name" value="CheY-like"/>
    <property type="match status" value="1"/>
</dbReference>
<sequence>MKTSLLVCFLCAINLSLSQDDKHMIFYIDSLNSNALRFYDNNEIIPALSSINESKRLSSLINDIYGNALANFIQGQIYSSIEEYDAAENRFITSLNSSLEIDDNYLIAKSYLNLGKLYRRNKSFYEVNSYFQNALQYASLGNVKNHNNLDRQQKVLFDIQINLSQICLENNLTEKALIYLLRAEGNLYNYDADANDYGYLRYTQGLYFISKELFNSANKKFNEALIFLEASDKRNRDYYNSLLLDVYEKIALSLNKQDLDEQAYIALQKYNDYVYVHTDKVMSERKSIVKSKLLIEDYKKDAQIANTERIQQVEITNKVKNLNIIISIALFLFIVSLIAVYKSYVSKRKLTNILKDQNEELEIARNEAVKSSELKSKFISNVTHELRTPLYGVVGITSLLLENNDLRESDAKLINSLKYSGDYLLNLINDILQVSKIESQKIELKNTSVNLKKLIKNIVDSFDFRLRETNNKINFLIDQRLPEYIKCDNVRLSQILINLIGNSIKFTENGCIDLRVKMISTNANEVNIRFEIEDDGCGIPKHKFDTVFDNFSQLDENNNINYQGTGLGLSITKKLVELFDSKIELESEVGVGSMFSFNITFNIDEAEVEKSKLKSKNELELKSLNKKYKILIVEDNKINQVVTQNLLKKANYESVIVNNGLEALNRAKSNKFDLILMDINMPIMNGKEATRYIREFDTQIPIIALTASDVDSIKKDCDDDGIGFNDIIYKPFDTYEFYQIIETNIQLSKTSSILPDNDDQIKSLVAV</sequence>
<evidence type="ECO:0000256" key="4">
    <source>
        <dbReference type="ARBA" id="ARBA00023012"/>
    </source>
</evidence>
<feature type="domain" description="Histidine kinase" evidence="8">
    <location>
        <begin position="381"/>
        <end position="603"/>
    </location>
</feature>
<accession>A0A4S1DYZ4</accession>
<evidence type="ECO:0000313" key="11">
    <source>
        <dbReference type="Proteomes" id="UP000307602"/>
    </source>
</evidence>
<dbReference type="OrthoDB" id="4457677at2"/>
<dbReference type="Gene3D" id="3.30.565.10">
    <property type="entry name" value="Histidine kinase-like ATPase, C-terminal domain"/>
    <property type="match status" value="1"/>
</dbReference>
<dbReference type="SMART" id="SM00448">
    <property type="entry name" value="REC"/>
    <property type="match status" value="1"/>
</dbReference>
<dbReference type="InterPro" id="IPR011990">
    <property type="entry name" value="TPR-like_helical_dom_sf"/>
</dbReference>
<dbReference type="PROSITE" id="PS50110">
    <property type="entry name" value="RESPONSE_REGULATORY"/>
    <property type="match status" value="1"/>
</dbReference>
<dbReference type="Proteomes" id="UP000307602">
    <property type="component" value="Unassembled WGS sequence"/>
</dbReference>
<dbReference type="GO" id="GO:0000155">
    <property type="term" value="F:phosphorelay sensor kinase activity"/>
    <property type="evidence" value="ECO:0007669"/>
    <property type="project" value="InterPro"/>
</dbReference>
<feature type="coiled-coil region" evidence="6">
    <location>
        <begin position="347"/>
        <end position="374"/>
    </location>
</feature>
<dbReference type="PRINTS" id="PR00344">
    <property type="entry name" value="BCTRLSENSOR"/>
</dbReference>
<dbReference type="AlphaFoldDB" id="A0A4S1DYZ4"/>
<dbReference type="InterPro" id="IPR011006">
    <property type="entry name" value="CheY-like_superfamily"/>
</dbReference>
<organism evidence="10 11">
    <name type="scientific">Flavivirga rizhaonensis</name>
    <dbReference type="NCBI Taxonomy" id="2559571"/>
    <lineage>
        <taxon>Bacteria</taxon>
        <taxon>Pseudomonadati</taxon>
        <taxon>Bacteroidota</taxon>
        <taxon>Flavobacteriia</taxon>
        <taxon>Flavobacteriales</taxon>
        <taxon>Flavobacteriaceae</taxon>
        <taxon>Flavivirga</taxon>
    </lineage>
</organism>
<dbReference type="Pfam" id="PF02518">
    <property type="entry name" value="HATPase_c"/>
    <property type="match status" value="1"/>
</dbReference>
<evidence type="ECO:0000256" key="1">
    <source>
        <dbReference type="ARBA" id="ARBA00000085"/>
    </source>
</evidence>
<evidence type="ECO:0000256" key="7">
    <source>
        <dbReference type="SAM" id="Phobius"/>
    </source>
</evidence>
<dbReference type="CDD" id="cd00082">
    <property type="entry name" value="HisKA"/>
    <property type="match status" value="1"/>
</dbReference>
<dbReference type="InterPro" id="IPR003661">
    <property type="entry name" value="HisK_dim/P_dom"/>
</dbReference>
<dbReference type="InterPro" id="IPR036097">
    <property type="entry name" value="HisK_dim/P_sf"/>
</dbReference>
<dbReference type="SMART" id="SM00388">
    <property type="entry name" value="HisKA"/>
    <property type="match status" value="1"/>
</dbReference>
<dbReference type="PROSITE" id="PS50109">
    <property type="entry name" value="HIS_KIN"/>
    <property type="match status" value="1"/>
</dbReference>
<dbReference type="InterPro" id="IPR005467">
    <property type="entry name" value="His_kinase_dom"/>
</dbReference>
<dbReference type="Pfam" id="PF00072">
    <property type="entry name" value="Response_reg"/>
    <property type="match status" value="1"/>
</dbReference>
<dbReference type="EMBL" id="SRSO01000008">
    <property type="protein sequence ID" value="TGV03215.1"/>
    <property type="molecule type" value="Genomic_DNA"/>
</dbReference>
<dbReference type="SMART" id="SM00387">
    <property type="entry name" value="HATPase_c"/>
    <property type="match status" value="1"/>
</dbReference>
<dbReference type="PANTHER" id="PTHR45339:SF1">
    <property type="entry name" value="HYBRID SIGNAL TRANSDUCTION HISTIDINE KINASE J"/>
    <property type="match status" value="1"/>
</dbReference>
<dbReference type="InterPro" id="IPR001789">
    <property type="entry name" value="Sig_transdc_resp-reg_receiver"/>
</dbReference>
<keyword evidence="11" id="KW-1185">Reference proteome</keyword>
<feature type="domain" description="Response regulatory" evidence="9">
    <location>
        <begin position="629"/>
        <end position="745"/>
    </location>
</feature>
<dbReference type="SUPFAM" id="SSF55874">
    <property type="entry name" value="ATPase domain of HSP90 chaperone/DNA topoisomerase II/histidine kinase"/>
    <property type="match status" value="1"/>
</dbReference>
<evidence type="ECO:0000313" key="10">
    <source>
        <dbReference type="EMBL" id="TGV03215.1"/>
    </source>
</evidence>
<evidence type="ECO:0000259" key="8">
    <source>
        <dbReference type="PROSITE" id="PS50109"/>
    </source>
</evidence>
<protein>
    <recommendedName>
        <fullName evidence="2">histidine kinase</fullName>
        <ecNumber evidence="2">2.7.13.3</ecNumber>
    </recommendedName>
</protein>
<keyword evidence="7" id="KW-0812">Transmembrane</keyword>
<evidence type="ECO:0000256" key="3">
    <source>
        <dbReference type="ARBA" id="ARBA00022553"/>
    </source>
</evidence>
<reference evidence="10 11" key="1">
    <citation type="submission" date="2019-04" db="EMBL/GenBank/DDBJ databases">
        <authorList>
            <person name="Liu A."/>
        </authorList>
    </citation>
    <scope>NUCLEOTIDE SEQUENCE [LARGE SCALE GENOMIC DNA]</scope>
    <source>
        <strain evidence="10 11">RZ03</strain>
    </source>
</reference>
<dbReference type="Gene3D" id="3.40.50.2300">
    <property type="match status" value="1"/>
</dbReference>
<evidence type="ECO:0000256" key="6">
    <source>
        <dbReference type="SAM" id="Coils"/>
    </source>
</evidence>
<dbReference type="SUPFAM" id="SSF48452">
    <property type="entry name" value="TPR-like"/>
    <property type="match status" value="1"/>
</dbReference>
<evidence type="ECO:0000256" key="5">
    <source>
        <dbReference type="PROSITE-ProRule" id="PRU00169"/>
    </source>
</evidence>
<feature type="modified residue" description="4-aspartylphosphate" evidence="5">
    <location>
        <position position="678"/>
    </location>
</feature>
<dbReference type="Gene3D" id="1.10.287.130">
    <property type="match status" value="1"/>
</dbReference>
<dbReference type="EC" id="2.7.13.3" evidence="2"/>
<name>A0A4S1DYZ4_9FLAO</name>
<dbReference type="InterPro" id="IPR003594">
    <property type="entry name" value="HATPase_dom"/>
</dbReference>
<keyword evidence="7" id="KW-1133">Transmembrane helix</keyword>
<keyword evidence="7" id="KW-0472">Membrane</keyword>
<keyword evidence="4" id="KW-0902">Two-component regulatory system</keyword>
<feature type="transmembrane region" description="Helical" evidence="7">
    <location>
        <begin position="322"/>
        <end position="341"/>
    </location>
</feature>
<proteinExistence type="predicted"/>
<dbReference type="RefSeq" id="WP_135876632.1">
    <property type="nucleotide sequence ID" value="NZ_SRSO01000008.1"/>
</dbReference>
<evidence type="ECO:0000256" key="2">
    <source>
        <dbReference type="ARBA" id="ARBA00012438"/>
    </source>
</evidence>
<dbReference type="Gene3D" id="1.25.40.10">
    <property type="entry name" value="Tetratricopeptide repeat domain"/>
    <property type="match status" value="1"/>
</dbReference>
<dbReference type="PANTHER" id="PTHR45339">
    <property type="entry name" value="HYBRID SIGNAL TRANSDUCTION HISTIDINE KINASE J"/>
    <property type="match status" value="1"/>
</dbReference>
<dbReference type="FunFam" id="3.30.565.10:FF:000010">
    <property type="entry name" value="Sensor histidine kinase RcsC"/>
    <property type="match status" value="1"/>
</dbReference>
<dbReference type="Pfam" id="PF00512">
    <property type="entry name" value="HisKA"/>
    <property type="match status" value="1"/>
</dbReference>
<dbReference type="InterPro" id="IPR004358">
    <property type="entry name" value="Sig_transdc_His_kin-like_C"/>
</dbReference>
<comment type="caution">
    <text evidence="10">The sequence shown here is derived from an EMBL/GenBank/DDBJ whole genome shotgun (WGS) entry which is preliminary data.</text>
</comment>